<feature type="domain" description="Polysaccharide biosynthesis protein CapD-like" evidence="3">
    <location>
        <begin position="284"/>
        <end position="559"/>
    </location>
</feature>
<accession>A0ABP6AZL7</accession>
<comment type="caution">
    <text evidence="4">The sequence shown here is derived from an EMBL/GenBank/DDBJ whole genome shotgun (WGS) entry which is preliminary data.</text>
</comment>
<dbReference type="PANTHER" id="PTHR43318:SF1">
    <property type="entry name" value="POLYSACCHARIDE BIOSYNTHESIS PROTEIN EPSC-RELATED"/>
    <property type="match status" value="1"/>
</dbReference>
<dbReference type="Gene3D" id="3.40.50.720">
    <property type="entry name" value="NAD(P)-binding Rossmann-like Domain"/>
    <property type="match status" value="2"/>
</dbReference>
<dbReference type="CDD" id="cd05237">
    <property type="entry name" value="UDP_invert_4-6DH_SDR_e"/>
    <property type="match status" value="1"/>
</dbReference>
<evidence type="ECO:0000313" key="4">
    <source>
        <dbReference type="EMBL" id="GAA2529593.1"/>
    </source>
</evidence>
<dbReference type="InterPro" id="IPR036291">
    <property type="entry name" value="NAD(P)-bd_dom_sf"/>
</dbReference>
<sequence length="623" mass="66522">MKQGKTRYWSWWALVDLAAWAAGLSAAVIARYELSLTSAHLSPLAFAAPAAGLLHVGAGHALCLYRGRHRPASFAEARTITLAVLLTAAALTVATATVEPRPVPISTPALGGACALVLMCAARSAWRARREQRDHARLTAADPILLYGAGRVGQATLNAMLDDPQARYRPVGLLDDDPEKRRLRIRGVPVIGGRDQIGAAVAATGARAIAVTAEALDPMLLADVRAHARAAGAALTTVPSIHDLLDRRGRIRDVTDIDLDEVLGRRRIETDLAAAHRHLTGKRILVLGAGGSIGAELCRQLHALRPAELMLLDRDESALHAVQLALHGRAMLDSPDTILADIRDVARIRAIVADRRPQVVFHAAALKHLPMLQRSPGEAVKTNVWGTLAVLDACAGVERFVNISTDKAANPVNVLGYSKRITERLTAHAGLVNPGQFLNVRFGNVLGSRGSVLTAFAAQVAAGGPITVTHPDITRYFMTVQEAVQLVIQASLVGRDGQALVLDMGAPVRIADVARRLAATAERPVEIAFTGLRPGEKLHEDLFGVDEVDERPAHPLISQVAVPALDPAEAHTLDPDGPTEDLIAALAKLAAAPAPVWQRASARDRTPLPDRQVTAFREQFVTR</sequence>
<keyword evidence="2" id="KW-0812">Transmembrane</keyword>
<dbReference type="EMBL" id="BAAARY010000017">
    <property type="protein sequence ID" value="GAA2529593.1"/>
    <property type="molecule type" value="Genomic_DNA"/>
</dbReference>
<keyword evidence="5" id="KW-1185">Reference proteome</keyword>
<dbReference type="Proteomes" id="UP001499978">
    <property type="component" value="Unassembled WGS sequence"/>
</dbReference>
<comment type="similarity">
    <text evidence="1">Belongs to the polysaccharide synthase family.</text>
</comment>
<protein>
    <submittedName>
        <fullName evidence="4">Nucleoside-diphosphate sugar epimerase/dehydratase</fullName>
    </submittedName>
</protein>
<gene>
    <name evidence="4" type="ORF">GCM10010201_31070</name>
</gene>
<dbReference type="SUPFAM" id="SSF51735">
    <property type="entry name" value="NAD(P)-binding Rossmann-fold domains"/>
    <property type="match status" value="2"/>
</dbReference>
<proteinExistence type="inferred from homology"/>
<dbReference type="InterPro" id="IPR051203">
    <property type="entry name" value="Polysaccharide_Synthase-Rel"/>
</dbReference>
<dbReference type="InterPro" id="IPR003869">
    <property type="entry name" value="Polysac_CapD-like"/>
</dbReference>
<feature type="transmembrane region" description="Helical" evidence="2">
    <location>
        <begin position="77"/>
        <end position="97"/>
    </location>
</feature>
<reference evidence="5" key="1">
    <citation type="journal article" date="2019" name="Int. J. Syst. Evol. Microbiol.">
        <title>The Global Catalogue of Microorganisms (GCM) 10K type strain sequencing project: providing services to taxonomists for standard genome sequencing and annotation.</title>
        <authorList>
            <consortium name="The Broad Institute Genomics Platform"/>
            <consortium name="The Broad Institute Genome Sequencing Center for Infectious Disease"/>
            <person name="Wu L."/>
            <person name="Ma J."/>
        </authorList>
    </citation>
    <scope>NUCLEOTIDE SEQUENCE [LARGE SCALE GENOMIC DNA]</scope>
    <source>
        <strain evidence="5">JCM 3367</strain>
    </source>
</reference>
<keyword evidence="2" id="KW-1133">Transmembrane helix</keyword>
<keyword evidence="2" id="KW-0472">Membrane</keyword>
<name>A0ABP6AZL7_9ACTN</name>
<organism evidence="4 5">
    <name type="scientific">Pilimelia columellifera subsp. columellifera</name>
    <dbReference type="NCBI Taxonomy" id="706583"/>
    <lineage>
        <taxon>Bacteria</taxon>
        <taxon>Bacillati</taxon>
        <taxon>Actinomycetota</taxon>
        <taxon>Actinomycetes</taxon>
        <taxon>Micromonosporales</taxon>
        <taxon>Micromonosporaceae</taxon>
        <taxon>Pilimelia</taxon>
    </lineage>
</organism>
<feature type="transmembrane region" description="Helical" evidence="2">
    <location>
        <begin position="12"/>
        <end position="32"/>
    </location>
</feature>
<dbReference type="PANTHER" id="PTHR43318">
    <property type="entry name" value="UDP-N-ACETYLGLUCOSAMINE 4,6-DEHYDRATASE"/>
    <property type="match status" value="1"/>
</dbReference>
<evidence type="ECO:0000256" key="1">
    <source>
        <dbReference type="ARBA" id="ARBA00007430"/>
    </source>
</evidence>
<evidence type="ECO:0000313" key="5">
    <source>
        <dbReference type="Proteomes" id="UP001499978"/>
    </source>
</evidence>
<feature type="transmembrane region" description="Helical" evidence="2">
    <location>
        <begin position="44"/>
        <end position="65"/>
    </location>
</feature>
<evidence type="ECO:0000259" key="3">
    <source>
        <dbReference type="Pfam" id="PF02719"/>
    </source>
</evidence>
<dbReference type="Pfam" id="PF02719">
    <property type="entry name" value="Polysacc_synt_2"/>
    <property type="match status" value="1"/>
</dbReference>
<dbReference type="RefSeq" id="WP_344173737.1">
    <property type="nucleotide sequence ID" value="NZ_BAAARY010000017.1"/>
</dbReference>
<evidence type="ECO:0000256" key="2">
    <source>
        <dbReference type="SAM" id="Phobius"/>
    </source>
</evidence>